<evidence type="ECO:0000313" key="3">
    <source>
        <dbReference type="Proteomes" id="UP000477083"/>
    </source>
</evidence>
<dbReference type="Gene3D" id="3.30.1540.10">
    <property type="entry name" value="formyl-coa transferase, domain 3"/>
    <property type="match status" value="1"/>
</dbReference>
<evidence type="ECO:0000256" key="1">
    <source>
        <dbReference type="ARBA" id="ARBA00022679"/>
    </source>
</evidence>
<accession>A0A6L8VB59</accession>
<proteinExistence type="predicted"/>
<dbReference type="InterPro" id="IPR044855">
    <property type="entry name" value="CoA-Trfase_III_dom3_sf"/>
</dbReference>
<dbReference type="EMBL" id="WWNR01000001">
    <property type="protein sequence ID" value="MZQ87504.1"/>
    <property type="molecule type" value="Genomic_DNA"/>
</dbReference>
<evidence type="ECO:0000313" key="2">
    <source>
        <dbReference type="EMBL" id="MZQ87504.1"/>
    </source>
</evidence>
<dbReference type="SUPFAM" id="SSF89796">
    <property type="entry name" value="CoA-transferase family III (CaiB/BaiF)"/>
    <property type="match status" value="1"/>
</dbReference>
<organism evidence="2 3">
    <name type="scientific">Frigidibacter albus</name>
    <dbReference type="NCBI Taxonomy" id="1465486"/>
    <lineage>
        <taxon>Bacteria</taxon>
        <taxon>Pseudomonadati</taxon>
        <taxon>Pseudomonadota</taxon>
        <taxon>Alphaproteobacteria</taxon>
        <taxon>Rhodobacterales</taxon>
        <taxon>Paracoccaceae</taxon>
        <taxon>Frigidibacter</taxon>
    </lineage>
</organism>
<dbReference type="InterPro" id="IPR023606">
    <property type="entry name" value="CoA-Trfase_III_dom_1_sf"/>
</dbReference>
<dbReference type="Proteomes" id="UP000477083">
    <property type="component" value="Unassembled WGS sequence"/>
</dbReference>
<reference evidence="2 3" key="1">
    <citation type="submission" date="2020-01" db="EMBL/GenBank/DDBJ databases">
        <title>Frigidibacter albus SP32T (=CGMCC 1.13995T).</title>
        <authorList>
            <person name="Liao X."/>
        </authorList>
    </citation>
    <scope>NUCLEOTIDE SEQUENCE [LARGE SCALE GENOMIC DNA]</scope>
    <source>
        <strain evidence="2 3">SP32</strain>
    </source>
</reference>
<dbReference type="OrthoDB" id="7208981at2"/>
<dbReference type="InterPro" id="IPR003673">
    <property type="entry name" value="CoA-Trfase_fam_III"/>
</dbReference>
<comment type="caution">
    <text evidence="2">The sequence shown here is derived from an EMBL/GenBank/DDBJ whole genome shotgun (WGS) entry which is preliminary data.</text>
</comment>
<dbReference type="Pfam" id="PF02515">
    <property type="entry name" value="CoA_transf_3"/>
    <property type="match status" value="1"/>
</dbReference>
<dbReference type="PANTHER" id="PTHR48207">
    <property type="entry name" value="SUCCINATE--HYDROXYMETHYLGLUTARATE COA-TRANSFERASE"/>
    <property type="match status" value="1"/>
</dbReference>
<protein>
    <submittedName>
        <fullName evidence="2">CoA transferase</fullName>
    </submittedName>
</protein>
<dbReference type="AlphaFoldDB" id="A0A6L8VB59"/>
<keyword evidence="1 2" id="KW-0808">Transferase</keyword>
<dbReference type="GO" id="GO:0008410">
    <property type="term" value="F:CoA-transferase activity"/>
    <property type="evidence" value="ECO:0007669"/>
    <property type="project" value="TreeGrafter"/>
</dbReference>
<keyword evidence="3" id="KW-1185">Reference proteome</keyword>
<dbReference type="Gene3D" id="3.40.50.10540">
    <property type="entry name" value="Crotonobetainyl-coa:carnitine coa-transferase, domain 1"/>
    <property type="match status" value="1"/>
</dbReference>
<dbReference type="RefSeq" id="WP_161342209.1">
    <property type="nucleotide sequence ID" value="NZ_BMGW01000001.1"/>
</dbReference>
<dbReference type="PANTHER" id="PTHR48207:SF4">
    <property type="entry name" value="BLL6097 PROTEIN"/>
    <property type="match status" value="1"/>
</dbReference>
<name>A0A6L8VB59_9RHOB</name>
<dbReference type="InterPro" id="IPR050483">
    <property type="entry name" value="CoA-transferase_III_domain"/>
</dbReference>
<sequence>MARPFVGLRVIDATHVLAGPFAAYQLGVLGADVIRIDRPDDPDQSRSQGPDRALNAAQMGSAYLAQGANKRSVALDLKQPQGRDTLLRLLAGADVFVQNFRPGALSALGLGYEDVARINPQLVYCSISAFGQHGPRAEETGYDNVFQAMSGLMAMTGTAGTGPLRAGAPVVDYATGYMAAFAIASALFRRERSGEGAHVDLAMFDAALMLMSAPIAGLTAGGVAPGPQGNRFPSAGLGAYPTADGLLMLGAGNQRQQRRLWAALGHPDMAKPSHDESRDDFTNEAEMLRRILLTRTAAEWEVFLRAHRVPAARVRTLPEALADPQLAARGVLQAAGPVPGRPEGFDVPVAPFLLSGGDPALDRPAPRIGQHTAEVLREAGFDAAEIEALRLTGAAL</sequence>
<gene>
    <name evidence="2" type="ORF">GS660_00145</name>
</gene>